<dbReference type="Pfam" id="PF00407">
    <property type="entry name" value="Bet_v_1"/>
    <property type="match status" value="1"/>
</dbReference>
<sequence>MDFSVKQDVEVEMKSPADEFYNVLKSKIQHLPQSPPTRCTELKCTRVTGNPLDKVEIDEENKSLTFTALEGDLLAHYKSYKATVKITPKPEGCLVKVTVDYDKLNEDVPAPDKYLDFVVNVVKDIDAHILKP</sequence>
<evidence type="ECO:0000259" key="2">
    <source>
        <dbReference type="SMART" id="SM01037"/>
    </source>
</evidence>
<dbReference type="PANTHER" id="PTHR31338:SF16">
    <property type="entry name" value="POLYKETIDE CYCLASE_DEHYDRASE AND LIPID TRANSPORT SUPERFAMILY PROTEIN"/>
    <property type="match status" value="1"/>
</dbReference>
<dbReference type="InterPro" id="IPR023393">
    <property type="entry name" value="START-like_dom_sf"/>
</dbReference>
<evidence type="ECO:0000313" key="3">
    <source>
        <dbReference type="EMBL" id="KAE8076304.1"/>
    </source>
</evidence>
<dbReference type="SUPFAM" id="SSF55961">
    <property type="entry name" value="Bet v1-like"/>
    <property type="match status" value="1"/>
</dbReference>
<protein>
    <recommendedName>
        <fullName evidence="2">Bet v I/Major latex protein domain-containing protein</fullName>
    </recommendedName>
</protein>
<dbReference type="SMART" id="SM01037">
    <property type="entry name" value="Bet_v_1"/>
    <property type="match status" value="1"/>
</dbReference>
<proteinExistence type="inferred from homology"/>
<keyword evidence="4" id="KW-1185">Reference proteome</keyword>
<reference evidence="3 4" key="1">
    <citation type="submission" date="2019-06" db="EMBL/GenBank/DDBJ databases">
        <title>A chromosomal-level reference genome of Carpinus fangiana (Coryloideae, Betulaceae).</title>
        <authorList>
            <person name="Yang X."/>
            <person name="Wang Z."/>
            <person name="Zhang L."/>
            <person name="Hao G."/>
            <person name="Liu J."/>
            <person name="Yang Y."/>
        </authorList>
    </citation>
    <scope>NUCLEOTIDE SEQUENCE [LARGE SCALE GENOMIC DNA]</scope>
    <source>
        <strain evidence="3">Cfa_2016G</strain>
        <tissue evidence="3">Leaf</tissue>
    </source>
</reference>
<dbReference type="OrthoDB" id="1072116at2759"/>
<name>A0A5N6RCC9_9ROSI</name>
<accession>A0A5N6RCC9</accession>
<dbReference type="EMBL" id="CM017326">
    <property type="protein sequence ID" value="KAE8076304.1"/>
    <property type="molecule type" value="Genomic_DNA"/>
</dbReference>
<comment type="similarity">
    <text evidence="1">Belongs to the MLP family.</text>
</comment>
<gene>
    <name evidence="3" type="ORF">FH972_014966</name>
</gene>
<evidence type="ECO:0000256" key="1">
    <source>
        <dbReference type="ARBA" id="ARBA00038242"/>
    </source>
</evidence>
<dbReference type="Proteomes" id="UP000327013">
    <property type="component" value="Chromosome 6"/>
</dbReference>
<dbReference type="InterPro" id="IPR052006">
    <property type="entry name" value="MLP-like"/>
</dbReference>
<dbReference type="GO" id="GO:0006952">
    <property type="term" value="P:defense response"/>
    <property type="evidence" value="ECO:0007669"/>
    <property type="project" value="InterPro"/>
</dbReference>
<dbReference type="Gene3D" id="3.30.530.20">
    <property type="match status" value="1"/>
</dbReference>
<dbReference type="InterPro" id="IPR000916">
    <property type="entry name" value="Bet_v_I/MLP"/>
</dbReference>
<evidence type="ECO:0000313" key="4">
    <source>
        <dbReference type="Proteomes" id="UP000327013"/>
    </source>
</evidence>
<dbReference type="PANTHER" id="PTHR31338">
    <property type="entry name" value="POLYKETIDE CYCLASE/DEHYDRASE AND LIPID TRANSPORT SUPERFAMILY PROTEIN"/>
    <property type="match status" value="1"/>
</dbReference>
<organism evidence="3 4">
    <name type="scientific">Carpinus fangiana</name>
    <dbReference type="NCBI Taxonomy" id="176857"/>
    <lineage>
        <taxon>Eukaryota</taxon>
        <taxon>Viridiplantae</taxon>
        <taxon>Streptophyta</taxon>
        <taxon>Embryophyta</taxon>
        <taxon>Tracheophyta</taxon>
        <taxon>Spermatophyta</taxon>
        <taxon>Magnoliopsida</taxon>
        <taxon>eudicotyledons</taxon>
        <taxon>Gunneridae</taxon>
        <taxon>Pentapetalae</taxon>
        <taxon>rosids</taxon>
        <taxon>fabids</taxon>
        <taxon>Fagales</taxon>
        <taxon>Betulaceae</taxon>
        <taxon>Carpinus</taxon>
    </lineage>
</organism>
<dbReference type="AlphaFoldDB" id="A0A5N6RCC9"/>
<feature type="domain" description="Bet v I/Major latex protein" evidence="2">
    <location>
        <begin position="2"/>
        <end position="132"/>
    </location>
</feature>